<dbReference type="FunFam" id="1.10.418.10:FF:000054">
    <property type="entry name" value="Dixin isoform 1"/>
    <property type="match status" value="1"/>
</dbReference>
<dbReference type="PANTHER" id="PTHR10878:SF39">
    <property type="entry name" value="DIXIN ISOFORM X1"/>
    <property type="match status" value="1"/>
</dbReference>
<evidence type="ECO:0000313" key="3">
    <source>
        <dbReference type="Proteomes" id="UP001529510"/>
    </source>
</evidence>
<dbReference type="AlphaFoldDB" id="A0ABD0NLC6"/>
<dbReference type="CDD" id="cd21213">
    <property type="entry name" value="CH_DIXDC1"/>
    <property type="match status" value="1"/>
</dbReference>
<name>A0ABD0NLC6_CIRMR</name>
<protein>
    <recommendedName>
        <fullName evidence="1">Calponin-homology (CH) domain-containing protein</fullName>
    </recommendedName>
</protein>
<gene>
    <name evidence="2" type="ORF">M9458_042069</name>
</gene>
<dbReference type="SUPFAM" id="SSF47576">
    <property type="entry name" value="Calponin-homology domain, CH-domain"/>
    <property type="match status" value="1"/>
</dbReference>
<dbReference type="Gene3D" id="1.10.418.10">
    <property type="entry name" value="Calponin-like domain"/>
    <property type="match status" value="1"/>
</dbReference>
<organism evidence="2 3">
    <name type="scientific">Cirrhinus mrigala</name>
    <name type="common">Mrigala</name>
    <dbReference type="NCBI Taxonomy" id="683832"/>
    <lineage>
        <taxon>Eukaryota</taxon>
        <taxon>Metazoa</taxon>
        <taxon>Chordata</taxon>
        <taxon>Craniata</taxon>
        <taxon>Vertebrata</taxon>
        <taxon>Euteleostomi</taxon>
        <taxon>Actinopterygii</taxon>
        <taxon>Neopterygii</taxon>
        <taxon>Teleostei</taxon>
        <taxon>Ostariophysi</taxon>
        <taxon>Cypriniformes</taxon>
        <taxon>Cyprinidae</taxon>
        <taxon>Labeoninae</taxon>
        <taxon>Labeonini</taxon>
        <taxon>Cirrhinus</taxon>
    </lineage>
</organism>
<dbReference type="Proteomes" id="UP001529510">
    <property type="component" value="Unassembled WGS sequence"/>
</dbReference>
<dbReference type="InterPro" id="IPR001715">
    <property type="entry name" value="CH_dom"/>
</dbReference>
<evidence type="ECO:0000313" key="2">
    <source>
        <dbReference type="EMBL" id="KAL0162673.1"/>
    </source>
</evidence>
<dbReference type="SMART" id="SM00033">
    <property type="entry name" value="CH"/>
    <property type="match status" value="1"/>
</dbReference>
<dbReference type="PROSITE" id="PS50021">
    <property type="entry name" value="CH"/>
    <property type="match status" value="1"/>
</dbReference>
<comment type="caution">
    <text evidence="2">The sequence shown here is derived from an EMBL/GenBank/DDBJ whole genome shotgun (WGS) entry which is preliminary data.</text>
</comment>
<dbReference type="EMBL" id="JAMKFB020000021">
    <property type="protein sequence ID" value="KAL0162673.1"/>
    <property type="molecule type" value="Genomic_DNA"/>
</dbReference>
<dbReference type="PANTHER" id="PTHR10878">
    <property type="entry name" value="SEGMENT POLARITY PROTEIN DISHEVELLED"/>
    <property type="match status" value="1"/>
</dbReference>
<accession>A0ABD0NLC6</accession>
<feature type="domain" description="Calponin-homology (CH)" evidence="1">
    <location>
        <begin position="1"/>
        <end position="107"/>
    </location>
</feature>
<proteinExistence type="predicted"/>
<dbReference type="Pfam" id="PF00307">
    <property type="entry name" value="CH"/>
    <property type="match status" value="1"/>
</dbReference>
<keyword evidence="3" id="KW-1185">Reference proteome</keyword>
<dbReference type="InterPro" id="IPR036872">
    <property type="entry name" value="CH_dom_sf"/>
</dbReference>
<feature type="non-terminal residue" evidence="2">
    <location>
        <position position="1"/>
    </location>
</feature>
<reference evidence="2 3" key="1">
    <citation type="submission" date="2024-05" db="EMBL/GenBank/DDBJ databases">
        <title>Genome sequencing and assembly of Indian major carp, Cirrhinus mrigala (Hamilton, 1822).</title>
        <authorList>
            <person name="Mohindra V."/>
            <person name="Chowdhury L.M."/>
            <person name="Lal K."/>
            <person name="Jena J.K."/>
        </authorList>
    </citation>
    <scope>NUCLEOTIDE SEQUENCE [LARGE SCALE GENOMIC DNA]</scope>
    <source>
        <strain evidence="2">CM1030</strain>
        <tissue evidence="2">Blood</tissue>
    </source>
</reference>
<evidence type="ECO:0000259" key="1">
    <source>
        <dbReference type="PROSITE" id="PS50021"/>
    </source>
</evidence>
<dbReference type="InterPro" id="IPR015506">
    <property type="entry name" value="Dsh/Dvl-rel"/>
</dbReference>
<sequence length="154" mass="17466">QQLAAYVSWVNAQLRKKPGLKPVSDLRQDLRDGVVLAHLIEIVAGELLDGIHYVPCDDQERKQNVEKVLQFVSSKRIRMPQTSARDIVEGNLKSAMRLILALAAHFKPSASARVPLAPRPITDLIPPWPWLRMQQQHWQQPDRMPPAPAALFFI</sequence>